<dbReference type="PROSITE" id="PS51257">
    <property type="entry name" value="PROKAR_LIPOPROTEIN"/>
    <property type="match status" value="1"/>
</dbReference>
<dbReference type="InterPro" id="IPR036514">
    <property type="entry name" value="SGNH_hydro_sf"/>
</dbReference>
<dbReference type="EMBL" id="CAFBMF010000058">
    <property type="protein sequence ID" value="CAB4902147.1"/>
    <property type="molecule type" value="Genomic_DNA"/>
</dbReference>
<name>A0A6J6XYJ4_9ZZZZ</name>
<sequence>MNFLRHSSCRITVLAVLLLVAVACGSSGSDGVTTTAVNGTVAGVGNLPDQVSTTPVDPASLTSTPIGSRPLTVGELSSGPRLLMIGDSIFAAVSRRYSNMACDRLVPLGWQVAVEAERGRFIDLGLRIVRQKLPQGFDAAVLFLGTNYGKKQDVYKEYLDKILDELAPRPVIILTATEYKPFIQEVNSVIEQEVKTRDNLWLVDWREISQTPGTLWKDGIHPVDVGNVLLMDSIIKVLGNAPGGDPGECLKVEFKDDAPLTNAPPVVTVVDTTLVDSSSTSVVATSTTAPTGSTVPASTTTSTIPTTSSP</sequence>
<dbReference type="EMBL" id="CAFAAL010000045">
    <property type="protein sequence ID" value="CAB4801295.1"/>
    <property type="molecule type" value="Genomic_DNA"/>
</dbReference>
<evidence type="ECO:0000313" key="6">
    <source>
        <dbReference type="EMBL" id="CAB4902147.1"/>
    </source>
</evidence>
<feature type="region of interest" description="Disordered" evidence="1">
    <location>
        <begin position="284"/>
        <end position="310"/>
    </location>
</feature>
<evidence type="ECO:0000256" key="1">
    <source>
        <dbReference type="SAM" id="MobiDB-lite"/>
    </source>
</evidence>
<dbReference type="EMBL" id="CAEZZP010000071">
    <property type="protein sequence ID" value="CAB4776491.1"/>
    <property type="molecule type" value="Genomic_DNA"/>
</dbReference>
<accession>A0A6J6XYJ4</accession>
<evidence type="ECO:0000313" key="7">
    <source>
        <dbReference type="EMBL" id="CAB5028511.1"/>
    </source>
</evidence>
<dbReference type="AlphaFoldDB" id="A0A6J6XYJ4"/>
<dbReference type="EMBL" id="CAFBLJ010000043">
    <property type="protein sequence ID" value="CAB4870293.1"/>
    <property type="molecule type" value="Genomic_DNA"/>
</dbReference>
<dbReference type="SUPFAM" id="SSF52266">
    <property type="entry name" value="SGNH hydrolase"/>
    <property type="match status" value="1"/>
</dbReference>
<protein>
    <submittedName>
        <fullName evidence="4">Unannotated protein</fullName>
    </submittedName>
</protein>
<gene>
    <name evidence="2" type="ORF">UFOPK2658_00872</name>
    <name evidence="3" type="ORF">UFOPK2880_01142</name>
    <name evidence="4" type="ORF">UFOPK3004_00691</name>
    <name evidence="5" type="ORF">UFOPK3304_00957</name>
    <name evidence="6" type="ORF">UFOPK3494_00998</name>
    <name evidence="7" type="ORF">UFOPK4134_00753</name>
</gene>
<proteinExistence type="predicted"/>
<evidence type="ECO:0000313" key="3">
    <source>
        <dbReference type="EMBL" id="CAB4776491.1"/>
    </source>
</evidence>
<evidence type="ECO:0000313" key="4">
    <source>
        <dbReference type="EMBL" id="CAB4801295.1"/>
    </source>
</evidence>
<reference evidence="4" key="1">
    <citation type="submission" date="2020-05" db="EMBL/GenBank/DDBJ databases">
        <authorList>
            <person name="Chiriac C."/>
            <person name="Salcher M."/>
            <person name="Ghai R."/>
            <person name="Kavagutti S V."/>
        </authorList>
    </citation>
    <scope>NUCLEOTIDE SEQUENCE</scope>
</reference>
<organism evidence="4">
    <name type="scientific">freshwater metagenome</name>
    <dbReference type="NCBI Taxonomy" id="449393"/>
    <lineage>
        <taxon>unclassified sequences</taxon>
        <taxon>metagenomes</taxon>
        <taxon>ecological metagenomes</taxon>
    </lineage>
</organism>
<evidence type="ECO:0000313" key="5">
    <source>
        <dbReference type="EMBL" id="CAB4870293.1"/>
    </source>
</evidence>
<evidence type="ECO:0000313" key="2">
    <source>
        <dbReference type="EMBL" id="CAB4718803.1"/>
    </source>
</evidence>
<dbReference type="EMBL" id="CAFBPS010000044">
    <property type="protein sequence ID" value="CAB5028511.1"/>
    <property type="molecule type" value="Genomic_DNA"/>
</dbReference>
<dbReference type="EMBL" id="CAEZYH010000029">
    <property type="protein sequence ID" value="CAB4718803.1"/>
    <property type="molecule type" value="Genomic_DNA"/>
</dbReference>
<dbReference type="Gene3D" id="3.40.50.1110">
    <property type="entry name" value="SGNH hydrolase"/>
    <property type="match status" value="1"/>
</dbReference>